<gene>
    <name evidence="4" type="ORF">C2S53_006171</name>
</gene>
<evidence type="ECO:0000313" key="4">
    <source>
        <dbReference type="EMBL" id="KAH6821340.1"/>
    </source>
</evidence>
<organism evidence="4 5">
    <name type="scientific">Perilla frutescens var. hirtella</name>
    <name type="common">Perilla citriodora</name>
    <name type="synonym">Perilla setoyensis</name>
    <dbReference type="NCBI Taxonomy" id="608512"/>
    <lineage>
        <taxon>Eukaryota</taxon>
        <taxon>Viridiplantae</taxon>
        <taxon>Streptophyta</taxon>
        <taxon>Embryophyta</taxon>
        <taxon>Tracheophyta</taxon>
        <taxon>Spermatophyta</taxon>
        <taxon>Magnoliopsida</taxon>
        <taxon>eudicotyledons</taxon>
        <taxon>Gunneridae</taxon>
        <taxon>Pentapetalae</taxon>
        <taxon>asterids</taxon>
        <taxon>lamiids</taxon>
        <taxon>Lamiales</taxon>
        <taxon>Lamiaceae</taxon>
        <taxon>Nepetoideae</taxon>
        <taxon>Elsholtzieae</taxon>
        <taxon>Perilla</taxon>
    </lineage>
</organism>
<dbReference type="SUPFAM" id="SSF51735">
    <property type="entry name" value="NAD(P)-binding Rossmann-fold domains"/>
    <property type="match status" value="1"/>
</dbReference>
<dbReference type="PANTHER" id="PTHR10366">
    <property type="entry name" value="NAD DEPENDENT EPIMERASE/DEHYDRATASE"/>
    <property type="match status" value="1"/>
</dbReference>
<dbReference type="CDD" id="cd08958">
    <property type="entry name" value="FR_SDR_e"/>
    <property type="match status" value="1"/>
</dbReference>
<protein>
    <submittedName>
        <fullName evidence="4">Rossmann-fold superfamily protein</fullName>
    </submittedName>
</protein>
<keyword evidence="2" id="KW-0560">Oxidoreductase</keyword>
<dbReference type="Proteomes" id="UP001190926">
    <property type="component" value="Unassembled WGS sequence"/>
</dbReference>
<keyword evidence="1" id="KW-0521">NADP</keyword>
<keyword evidence="5" id="KW-1185">Reference proteome</keyword>
<proteinExistence type="predicted"/>
<dbReference type="Gene3D" id="3.40.50.720">
    <property type="entry name" value="NAD(P)-binding Rossmann-like Domain"/>
    <property type="match status" value="1"/>
</dbReference>
<dbReference type="InterPro" id="IPR036291">
    <property type="entry name" value="NAD(P)-bd_dom_sf"/>
</dbReference>
<dbReference type="Pfam" id="PF01370">
    <property type="entry name" value="Epimerase"/>
    <property type="match status" value="1"/>
</dbReference>
<reference evidence="4 5" key="1">
    <citation type="journal article" date="2021" name="Nat. Commun.">
        <title>Incipient diploidization of the medicinal plant Perilla within 10,000 years.</title>
        <authorList>
            <person name="Zhang Y."/>
            <person name="Shen Q."/>
            <person name="Leng L."/>
            <person name="Zhang D."/>
            <person name="Chen S."/>
            <person name="Shi Y."/>
            <person name="Ning Z."/>
            <person name="Chen S."/>
        </authorList>
    </citation>
    <scope>NUCLEOTIDE SEQUENCE [LARGE SCALE GENOMIC DNA]</scope>
    <source>
        <strain evidence="5">cv. PC099</strain>
    </source>
</reference>
<evidence type="ECO:0000256" key="2">
    <source>
        <dbReference type="ARBA" id="ARBA00023002"/>
    </source>
</evidence>
<sequence length="330" mass="37003">MAEKDKIVCVTGAGGYIASWLIKLLLSHGYTVHGTVRNPGDEKYDHLRKLENADEKLKIFKADLLEFDTILAAVRGCVGVFHVACHVPQGAVPNPEVELVKPAVDGTLNVLRACSEAKIGRVVVVSSVAAVCINPNWPNDQLVDETCWSDKEYCRVTNNWYWFSKTVAEAEAWEYAKKSGLDIITVCPSLVLGPMLQKTANSSSLALVKLLKGKEGHEQIEINLLEKIENNLRKIVDVRDVAEALKLVYEKPEAEGRYICNAHMIKSADLVEMLKTHYLNYDYPLSFVEGKDQIKLSSEKLQRLGWKYRPLEETLVDSVESYKKLGLIWA</sequence>
<accession>A0AAD4IUA5</accession>
<dbReference type="GO" id="GO:0016616">
    <property type="term" value="F:oxidoreductase activity, acting on the CH-OH group of donors, NAD or NADP as acceptor"/>
    <property type="evidence" value="ECO:0007669"/>
    <property type="project" value="TreeGrafter"/>
</dbReference>
<dbReference type="EMBL" id="SDAM02002107">
    <property type="protein sequence ID" value="KAH6821340.1"/>
    <property type="molecule type" value="Genomic_DNA"/>
</dbReference>
<dbReference type="InterPro" id="IPR050425">
    <property type="entry name" value="NAD(P)_dehydrat-like"/>
</dbReference>
<evidence type="ECO:0000256" key="1">
    <source>
        <dbReference type="ARBA" id="ARBA00022857"/>
    </source>
</evidence>
<evidence type="ECO:0000259" key="3">
    <source>
        <dbReference type="Pfam" id="PF01370"/>
    </source>
</evidence>
<dbReference type="AlphaFoldDB" id="A0AAD4IUA5"/>
<evidence type="ECO:0000313" key="5">
    <source>
        <dbReference type="Proteomes" id="UP001190926"/>
    </source>
</evidence>
<feature type="domain" description="NAD-dependent epimerase/dehydratase" evidence="3">
    <location>
        <begin position="8"/>
        <end position="255"/>
    </location>
</feature>
<dbReference type="InterPro" id="IPR001509">
    <property type="entry name" value="Epimerase_deHydtase"/>
</dbReference>
<name>A0AAD4IUA5_PERFH</name>
<comment type="caution">
    <text evidence="4">The sequence shown here is derived from an EMBL/GenBank/DDBJ whole genome shotgun (WGS) entry which is preliminary data.</text>
</comment>
<dbReference type="FunFam" id="3.40.50.720:FF:000382">
    <property type="entry name" value="NAD(P)-binding Rossmann-fold superfamily protein"/>
    <property type="match status" value="1"/>
</dbReference>
<dbReference type="PANTHER" id="PTHR10366:SF776">
    <property type="entry name" value="NAD(P)-BINDING ROSSMANN-FOLD SUPERFAMILY PROTEIN"/>
    <property type="match status" value="1"/>
</dbReference>